<feature type="region of interest" description="Disordered" evidence="1">
    <location>
        <begin position="1"/>
        <end position="39"/>
    </location>
</feature>
<protein>
    <recommendedName>
        <fullName evidence="4">Right handed beta helix domain-containing protein</fullName>
    </recommendedName>
</protein>
<dbReference type="Gene3D" id="2.160.10.10">
    <property type="entry name" value="Hexapeptide repeat proteins"/>
    <property type="match status" value="1"/>
</dbReference>
<evidence type="ECO:0000313" key="2">
    <source>
        <dbReference type="EMBL" id="MBE0370331.1"/>
    </source>
</evidence>
<dbReference type="EMBL" id="AQGV01000015">
    <property type="protein sequence ID" value="MBE0370331.1"/>
    <property type="molecule type" value="Genomic_DNA"/>
</dbReference>
<dbReference type="RefSeq" id="WP_192509460.1">
    <property type="nucleotide sequence ID" value="NZ_AQGV01000015.1"/>
</dbReference>
<organism evidence="2 3">
    <name type="scientific">Pseudoalteromonas aurantia 208</name>
    <dbReference type="NCBI Taxonomy" id="1314867"/>
    <lineage>
        <taxon>Bacteria</taxon>
        <taxon>Pseudomonadati</taxon>
        <taxon>Pseudomonadota</taxon>
        <taxon>Gammaproteobacteria</taxon>
        <taxon>Alteromonadales</taxon>
        <taxon>Pseudoalteromonadaceae</taxon>
        <taxon>Pseudoalteromonas</taxon>
    </lineage>
</organism>
<reference evidence="2 3" key="1">
    <citation type="submission" date="2015-03" db="EMBL/GenBank/DDBJ databases">
        <title>Genome sequence of Pseudoalteromonas aurantia.</title>
        <authorList>
            <person name="Xie B.-B."/>
            <person name="Rong J.-C."/>
            <person name="Qin Q.-L."/>
            <person name="Zhang Y.-Z."/>
        </authorList>
    </citation>
    <scope>NUCLEOTIDE SEQUENCE [LARGE SCALE GENOMIC DNA]</scope>
    <source>
        <strain evidence="2 3">208</strain>
    </source>
</reference>
<feature type="compositionally biased region" description="Low complexity" evidence="1">
    <location>
        <begin position="10"/>
        <end position="22"/>
    </location>
</feature>
<dbReference type="Proteomes" id="UP000615755">
    <property type="component" value="Unassembled WGS sequence"/>
</dbReference>
<accession>A0ABR9EH71</accession>
<evidence type="ECO:0000313" key="3">
    <source>
        <dbReference type="Proteomes" id="UP000615755"/>
    </source>
</evidence>
<sequence length="1658" mass="175848">MTTSTEQDIESSTESSTPAPESRASLIGKFDDLQTPTGDDFESLIRSSFNQVDDPLKVTGAGDDETLEVTAPLNIKRKDLAPGSTAPSANITITPEQLIVAGADAEATMVKVTADAVSVGENGNFTASANTLNAYNVLEVNADTSMVKVTGDIKTQSLTSESAHMTTVQADQVNTEKLIVTTNTTLGPNTTAEQLSVSGATTLKDSLAVTGATNLEGNLIANSAIFNQHLEAHKALGVGINKDSTKAILHINKSSSDMDALLRVDDENNDDTPFIIDSEGKVGINTSMPDSHLHVDGSFLVGVSKDSATVHLKNDGPSQFNNEVQIAQGLAVQGGVSVGTSLGAVAQGNAAISGKIGLGTHQPEALLDIHAAQPGSMLNMQNGDDKYIKVTSAPVTDETEITLYKPTKIAQDLYVSGRATSQTSVVEGSLTAQNTEVETLHVSDSATVSGLTQSKTLLVGEQSGTTEPERAAGALINAPLTVKHSAQFQDITAATTLQATDAVIRERLNVGHAQGQSNARVSINAQGADETTLLIKDDEDKALLRVKKQKVTLGSEGGSLPLCVEGSMHATGKVSAPSLDISGHVNANTSLVNEQIKVAALSYAHGFTTSAKFAVLADEMTTSGIDVSYKNGNATTSVLVNKAEYVGVHKADPQVHFHVGSESMFEGHVTLRNTLEITQSENSLPAFRASLTQTQVGSDATDAQFMVYGDTELRGAFSVFSDDGNFIRTNDSQLQLTQLGVEPVFKISDETNAQVIYAQPGKLAINQTIDMNSADFSLTGEAKITGTLAIENPELALQVKGRTDIEDKLQVIGETALRNGLDVSVTNNTAEAAKDALSVSGSSVLNGTLTVSEATDIADTLTVGKLAQFNDALTVTAHTQLNDTVTVEGVLVAQSNVVIKGEVGDNALTVDNKAVFRDDVSIGGDLSLTPYEASARVHICEQQAQALRIDHHNGEVGLVFSQGNLGLGLERPEYMLDVAEDSRFHKDLTVSGRVEIDDSLHVNEYASFRSNLNVYGNTELLGEARVGLAFHHQQDDSSSARLGNAQLSIEQNHFDKALAVYHQGSDPVVVKEGRLGIGTEDPRAHLDVTGNVTVTGDIELDGVLKGAGRLECLDGAKIFGDVELRSDLTVSDDVLLKDSLTVEGHAVFTRKVRVEGDSDFVKNVAVAESLTVEKRTSLKDNLHVGKHATIQGGVNIEGLEADSKVLIKPDTALMGCLQVNGPAEFNTTLSTRSLSAQDTLNIGDTRASAKLAINSEEGLAGLDIAISGDTQLHLNCEGQLGLGTAQASHKLDVNGDARISEALSVEGRLEVGNGAQIAGDCQIQGALSADDLSIAAVNLPNSPTINMVSQDPLLGGEQTSNNTLATQSAVKAYIDEHTWQLSHGKKVIAIHDQQEFDAVFERGTLNNVTILLYPHNSHPQVTRAYKLNQAVEIGSNVSIVGFNEQETRIVKAHPGCRFILRGERDAKVKNVQMKGFTFDGTIAGEPSRFEGSGGAFSLRYVENIQLNCVIEHHCVSHDGGAIYGDVEATEVQALNIRQCKAGRQGGAAYGLKYSTIDAQFCQAERGGAVAHCDNSEVLAKHNSASLYGGGAYKCENLMCTGHWRNNRANGGEGQHIYSAGCEHGELHEQPHQEGYLWHAVYLDHALTCAHGYWRNDHI</sequence>
<evidence type="ECO:0000256" key="1">
    <source>
        <dbReference type="SAM" id="MobiDB-lite"/>
    </source>
</evidence>
<gene>
    <name evidence="2" type="ORF">PAUR_b0333</name>
</gene>
<evidence type="ECO:0008006" key="4">
    <source>
        <dbReference type="Google" id="ProtNLM"/>
    </source>
</evidence>
<proteinExistence type="predicted"/>
<name>A0ABR9EH71_9GAMM</name>
<dbReference type="SUPFAM" id="SSF51161">
    <property type="entry name" value="Trimeric LpxA-like enzymes"/>
    <property type="match status" value="1"/>
</dbReference>
<comment type="caution">
    <text evidence="2">The sequence shown here is derived from an EMBL/GenBank/DDBJ whole genome shotgun (WGS) entry which is preliminary data.</text>
</comment>
<dbReference type="InterPro" id="IPR011004">
    <property type="entry name" value="Trimer_LpxA-like_sf"/>
</dbReference>
<keyword evidence="3" id="KW-1185">Reference proteome</keyword>